<dbReference type="GO" id="GO:0015629">
    <property type="term" value="C:actin cytoskeleton"/>
    <property type="evidence" value="ECO:0007669"/>
    <property type="project" value="TreeGrafter"/>
</dbReference>
<feature type="compositionally biased region" description="Basic and acidic residues" evidence="1">
    <location>
        <begin position="114"/>
        <end position="123"/>
    </location>
</feature>
<dbReference type="GO" id="GO:0051015">
    <property type="term" value="F:actin filament binding"/>
    <property type="evidence" value="ECO:0007669"/>
    <property type="project" value="TreeGrafter"/>
</dbReference>
<dbReference type="Proteomes" id="UP000593567">
    <property type="component" value="Unassembled WGS sequence"/>
</dbReference>
<gene>
    <name evidence="2" type="ORF">EB796_000262</name>
</gene>
<dbReference type="GO" id="GO:0030032">
    <property type="term" value="P:lamellipodium assembly"/>
    <property type="evidence" value="ECO:0007669"/>
    <property type="project" value="TreeGrafter"/>
</dbReference>
<dbReference type="OrthoDB" id="1746725at2759"/>
<feature type="compositionally biased region" description="Low complexity" evidence="1">
    <location>
        <begin position="59"/>
        <end position="72"/>
    </location>
</feature>
<reference evidence="2" key="1">
    <citation type="submission" date="2020-06" db="EMBL/GenBank/DDBJ databases">
        <title>Draft genome of Bugula neritina, a colonial animal packing powerful symbionts and potential medicines.</title>
        <authorList>
            <person name="Rayko M."/>
        </authorList>
    </citation>
    <scope>NUCLEOTIDE SEQUENCE [LARGE SCALE GENOMIC DNA]</scope>
    <source>
        <strain evidence="2">Kwan_BN1</strain>
    </source>
</reference>
<dbReference type="PANTHER" id="PTHR24213">
    <property type="entry name" value="ACTIN-BINDING LIM PROTEIN"/>
    <property type="match status" value="1"/>
</dbReference>
<evidence type="ECO:0000313" key="3">
    <source>
        <dbReference type="Proteomes" id="UP000593567"/>
    </source>
</evidence>
<protein>
    <submittedName>
        <fullName evidence="2">ABLIM3</fullName>
    </submittedName>
</protein>
<feature type="region of interest" description="Disordered" evidence="1">
    <location>
        <begin position="223"/>
        <end position="266"/>
    </location>
</feature>
<comment type="caution">
    <text evidence="2">The sequence shown here is derived from an EMBL/GenBank/DDBJ whole genome shotgun (WGS) entry which is preliminary data.</text>
</comment>
<name>A0A7J7KTJ6_BUGNE</name>
<evidence type="ECO:0000313" key="2">
    <source>
        <dbReference type="EMBL" id="KAF6041415.1"/>
    </source>
</evidence>
<proteinExistence type="predicted"/>
<dbReference type="AlphaFoldDB" id="A0A7J7KTJ6"/>
<organism evidence="2 3">
    <name type="scientific">Bugula neritina</name>
    <name type="common">Brown bryozoan</name>
    <name type="synonym">Sertularia neritina</name>
    <dbReference type="NCBI Taxonomy" id="10212"/>
    <lineage>
        <taxon>Eukaryota</taxon>
        <taxon>Metazoa</taxon>
        <taxon>Spiralia</taxon>
        <taxon>Lophotrochozoa</taxon>
        <taxon>Bryozoa</taxon>
        <taxon>Gymnolaemata</taxon>
        <taxon>Cheilostomatida</taxon>
        <taxon>Flustrina</taxon>
        <taxon>Buguloidea</taxon>
        <taxon>Bugulidae</taxon>
        <taxon>Bugula</taxon>
    </lineage>
</organism>
<feature type="compositionally biased region" description="Polar residues" evidence="1">
    <location>
        <begin position="248"/>
        <end position="260"/>
    </location>
</feature>
<dbReference type="EMBL" id="VXIV02000049">
    <property type="protein sequence ID" value="KAF6041415.1"/>
    <property type="molecule type" value="Genomic_DNA"/>
</dbReference>
<sequence>MISELKLFVIIYILLRRRHSSLINMASSHAGVYPTNRHSMDFGKFYQTSYLDMNGNIVKKSSQSSPNLQPLSRFHRPENFSYKKAPPKFGKTKKSGMLDLLKGNNPQPPTRRARSTDAPKVSEQDADTEAIIKLSHYPSAQVKKDTQPAIEREDWPAPPATAIVTKNMVRTSFSKKYEDKNSDSEEEPIVDPKIQKELEEVAKIQDSAMVRCIREDVAEQIQHDKKKLLDPRSASRTPSANKEPIQPTRFTSPFNASPSRSLVERPRFISDSEASRSLKHNGTDRPAVVHGSSTSHKYRVKPGYSFGYVSKSLSTVPPGTPGAYVYVSIQYLVIAI</sequence>
<evidence type="ECO:0000256" key="1">
    <source>
        <dbReference type="SAM" id="MobiDB-lite"/>
    </source>
</evidence>
<dbReference type="PANTHER" id="PTHR24213:SF9">
    <property type="entry name" value="UNCOORDINATED 115A, ISOFORM B-RELATED"/>
    <property type="match status" value="1"/>
</dbReference>
<keyword evidence="3" id="KW-1185">Reference proteome</keyword>
<dbReference type="InterPro" id="IPR051618">
    <property type="entry name" value="Actin-binding_LIM"/>
</dbReference>
<accession>A0A7J7KTJ6</accession>
<feature type="region of interest" description="Disordered" evidence="1">
    <location>
        <begin position="58"/>
        <end position="125"/>
    </location>
</feature>